<dbReference type="Pfam" id="PF03721">
    <property type="entry name" value="UDPG_MGDP_dh_N"/>
    <property type="match status" value="1"/>
</dbReference>
<dbReference type="SUPFAM" id="SSF52413">
    <property type="entry name" value="UDP-glucose/GDP-mannose dehydrogenase C-terminal domain"/>
    <property type="match status" value="1"/>
</dbReference>
<dbReference type="EMBL" id="BJXB01000014">
    <property type="protein sequence ID" value="GEM47595.1"/>
    <property type="molecule type" value="Genomic_DNA"/>
</dbReference>
<organism evidence="5 6">
    <name type="scientific">Deinococcus cellulosilyticus (strain DSM 18568 / NBRC 106333 / KACC 11606 / 5516J-15)</name>
    <dbReference type="NCBI Taxonomy" id="1223518"/>
    <lineage>
        <taxon>Bacteria</taxon>
        <taxon>Thermotogati</taxon>
        <taxon>Deinococcota</taxon>
        <taxon>Deinococci</taxon>
        <taxon>Deinococcales</taxon>
        <taxon>Deinococcaceae</taxon>
        <taxon>Deinococcus</taxon>
    </lineage>
</organism>
<dbReference type="InterPro" id="IPR028359">
    <property type="entry name" value="UDP_ManNAc/GlcNAc_DH"/>
</dbReference>
<dbReference type="PIRSF" id="PIRSF500136">
    <property type="entry name" value="UDP_ManNAc_DH"/>
    <property type="match status" value="1"/>
</dbReference>
<dbReference type="NCBIfam" id="TIGR03026">
    <property type="entry name" value="NDP-sugDHase"/>
    <property type="match status" value="1"/>
</dbReference>
<feature type="domain" description="UDP-glucose/GDP-mannose dehydrogenase C-terminal" evidence="4">
    <location>
        <begin position="314"/>
        <end position="413"/>
    </location>
</feature>
<dbReference type="RefSeq" id="WP_186816072.1">
    <property type="nucleotide sequence ID" value="NZ_BJXB01000014.1"/>
</dbReference>
<dbReference type="Gene3D" id="1.20.5.100">
    <property type="entry name" value="Cytochrome c1, transmembrane anchor, C-terminal"/>
    <property type="match status" value="1"/>
</dbReference>
<dbReference type="InterPro" id="IPR001732">
    <property type="entry name" value="UDP-Glc/GDP-Man_DH_N"/>
</dbReference>
<dbReference type="Pfam" id="PF03720">
    <property type="entry name" value="UDPG_MGDP_dh_C"/>
    <property type="match status" value="1"/>
</dbReference>
<dbReference type="AlphaFoldDB" id="A0A511N444"/>
<dbReference type="InterPro" id="IPR014027">
    <property type="entry name" value="UDP-Glc/GDP-Man_DH_C"/>
</dbReference>
<dbReference type="GO" id="GO:0016616">
    <property type="term" value="F:oxidoreductase activity, acting on the CH-OH group of donors, NAD or NADP as acceptor"/>
    <property type="evidence" value="ECO:0007669"/>
    <property type="project" value="InterPro"/>
</dbReference>
<dbReference type="InterPro" id="IPR008927">
    <property type="entry name" value="6-PGluconate_DH-like_C_sf"/>
</dbReference>
<name>A0A511N444_DEIC1</name>
<comment type="caution">
    <text evidence="5">The sequence shown here is derived from an EMBL/GenBank/DDBJ whole genome shotgun (WGS) entry which is preliminary data.</text>
</comment>
<dbReference type="InterPro" id="IPR014026">
    <property type="entry name" value="UDP-Glc/GDP-Man_DH_dimer"/>
</dbReference>
<protein>
    <submittedName>
        <fullName evidence="5">UDP-N-acetyl-D-mannosamine dehydrogenase</fullName>
    </submittedName>
</protein>
<dbReference type="SUPFAM" id="SSF48179">
    <property type="entry name" value="6-phosphogluconate dehydrogenase C-terminal domain-like"/>
    <property type="match status" value="1"/>
</dbReference>
<dbReference type="SMART" id="SM00984">
    <property type="entry name" value="UDPG_MGDP_dh_C"/>
    <property type="match status" value="1"/>
</dbReference>
<dbReference type="Proteomes" id="UP000321306">
    <property type="component" value="Unassembled WGS sequence"/>
</dbReference>
<dbReference type="Pfam" id="PF00984">
    <property type="entry name" value="UDPG_MGDP_dh"/>
    <property type="match status" value="1"/>
</dbReference>
<dbReference type="PIRSF" id="PIRSF000124">
    <property type="entry name" value="UDPglc_GDPman_dh"/>
    <property type="match status" value="1"/>
</dbReference>
<dbReference type="SUPFAM" id="SSF51735">
    <property type="entry name" value="NAD(P)-binding Rossmann-fold domains"/>
    <property type="match status" value="1"/>
</dbReference>
<dbReference type="GO" id="GO:0051287">
    <property type="term" value="F:NAD binding"/>
    <property type="evidence" value="ECO:0007669"/>
    <property type="project" value="InterPro"/>
</dbReference>
<dbReference type="PANTHER" id="PTHR43491:SF1">
    <property type="entry name" value="UDP-N-ACETYL-D-MANNOSAMINE DEHYDROGENASE"/>
    <property type="match status" value="1"/>
</dbReference>
<dbReference type="PANTHER" id="PTHR43491">
    <property type="entry name" value="UDP-N-ACETYL-D-MANNOSAMINE DEHYDROGENASE"/>
    <property type="match status" value="1"/>
</dbReference>
<evidence type="ECO:0000313" key="5">
    <source>
        <dbReference type="EMBL" id="GEM47595.1"/>
    </source>
</evidence>
<dbReference type="NCBIfam" id="NF008286">
    <property type="entry name" value="PRK11064.1"/>
    <property type="match status" value="1"/>
</dbReference>
<dbReference type="InterPro" id="IPR036291">
    <property type="entry name" value="NAD(P)-bd_dom_sf"/>
</dbReference>
<dbReference type="GO" id="GO:0016628">
    <property type="term" value="F:oxidoreductase activity, acting on the CH-CH group of donors, NAD or NADP as acceptor"/>
    <property type="evidence" value="ECO:0007669"/>
    <property type="project" value="InterPro"/>
</dbReference>
<reference evidence="5 6" key="1">
    <citation type="submission" date="2019-07" db="EMBL/GenBank/DDBJ databases">
        <title>Whole genome shotgun sequence of Deinococcus cellulosilyticus NBRC 106333.</title>
        <authorList>
            <person name="Hosoyama A."/>
            <person name="Uohara A."/>
            <person name="Ohji S."/>
            <person name="Ichikawa N."/>
        </authorList>
    </citation>
    <scope>NUCLEOTIDE SEQUENCE [LARGE SCALE GENOMIC DNA]</scope>
    <source>
        <strain evidence="5 6">NBRC 106333</strain>
    </source>
</reference>
<evidence type="ECO:0000259" key="4">
    <source>
        <dbReference type="SMART" id="SM00984"/>
    </source>
</evidence>
<dbReference type="InterPro" id="IPR036220">
    <property type="entry name" value="UDP-Glc/GDP-Man_DH_C_sf"/>
</dbReference>
<keyword evidence="2" id="KW-0520">NAD</keyword>
<keyword evidence="1" id="KW-0560">Oxidoreductase</keyword>
<evidence type="ECO:0000313" key="6">
    <source>
        <dbReference type="Proteomes" id="UP000321306"/>
    </source>
</evidence>
<proteinExistence type="inferred from homology"/>
<evidence type="ECO:0000256" key="2">
    <source>
        <dbReference type="ARBA" id="ARBA00023027"/>
    </source>
</evidence>
<evidence type="ECO:0000256" key="1">
    <source>
        <dbReference type="ARBA" id="ARBA00023002"/>
    </source>
</evidence>
<sequence length="414" mass="45272">MKVKRVCVIGMGYIGLPTATLIASRGFSVTGVDVKQEVVNTINQGKIHIVEPDLDWQVKRVVESGHLTAVLSPVEADVFVIAVPTPFKGDHQPDITYVEKATLAIAPFLREGNLVILESTSPVGTTEHIASLIDEARPDLKQTGGLFIAYCPERVLPGQIMRELIENDRIVGGIDAESTQKVADFYRLFVTGKVVETSARTAEMTKLTENSFRDVNIAFANELAMVCEELNVNVWDVIAMANLHPRVNILRPGPGVGGHCIAVDPWFIVAQAPQQARIIRQAREINDSMPDRVVQKVKDALGQKGLTVERATIACLGLAYKANVDDMRESPAVQVTERLAHLGTHRLLAVEPHVTALPAELEGLSNVQLSSLDEALERSDLVVILVDHNDFKDKFRAVQLDVPVVDTRGIVAVK</sequence>
<dbReference type="Gene3D" id="3.40.50.720">
    <property type="entry name" value="NAD(P)-binding Rossmann-like Domain"/>
    <property type="match status" value="2"/>
</dbReference>
<comment type="similarity">
    <text evidence="3">Belongs to the UDP-glucose/GDP-mannose dehydrogenase family.</text>
</comment>
<dbReference type="GO" id="GO:0000271">
    <property type="term" value="P:polysaccharide biosynthetic process"/>
    <property type="evidence" value="ECO:0007669"/>
    <property type="project" value="InterPro"/>
</dbReference>
<accession>A0A511N444</accession>
<dbReference type="InterPro" id="IPR017476">
    <property type="entry name" value="UDP-Glc/GDP-Man"/>
</dbReference>
<evidence type="ECO:0000256" key="3">
    <source>
        <dbReference type="PIRNR" id="PIRNR000124"/>
    </source>
</evidence>
<keyword evidence="6" id="KW-1185">Reference proteome</keyword>
<gene>
    <name evidence="5" type="primary">wecC</name>
    <name evidence="5" type="ORF">DC3_32300</name>
</gene>